<dbReference type="InterPro" id="IPR003399">
    <property type="entry name" value="Mce/MlaD"/>
</dbReference>
<evidence type="ECO:0000313" key="5">
    <source>
        <dbReference type="Proteomes" id="UP000430146"/>
    </source>
</evidence>
<dbReference type="Proteomes" id="UP000430146">
    <property type="component" value="Unassembled WGS sequence"/>
</dbReference>
<evidence type="ECO:0000256" key="1">
    <source>
        <dbReference type="SAM" id="MobiDB-lite"/>
    </source>
</evidence>
<dbReference type="NCBIfam" id="TIGR00996">
    <property type="entry name" value="Mtu_fam_mce"/>
    <property type="match status" value="1"/>
</dbReference>
<dbReference type="InterPro" id="IPR005693">
    <property type="entry name" value="Mce"/>
</dbReference>
<dbReference type="GO" id="GO:0005576">
    <property type="term" value="C:extracellular region"/>
    <property type="evidence" value="ECO:0007669"/>
    <property type="project" value="TreeGrafter"/>
</dbReference>
<gene>
    <name evidence="4" type="ORF">AELLOGFF_03561</name>
</gene>
<dbReference type="PANTHER" id="PTHR33371">
    <property type="entry name" value="INTERMEMBRANE PHOSPHOLIPID TRANSPORT SYSTEM BINDING PROTEIN MLAD-RELATED"/>
    <property type="match status" value="1"/>
</dbReference>
<dbReference type="PANTHER" id="PTHR33371:SF16">
    <property type="entry name" value="MCE-FAMILY PROTEIN MCE3F"/>
    <property type="match status" value="1"/>
</dbReference>
<sequence length="492" mass="51696">MLQLLVFTVVSVIAGMVMAVGYMGLPSLLFGVGRYSVAMELPATGGLYKSGNVSYRGQEVGRVVDVRMTDTGIEAELSLDSEVGIPADLDAQVHSRSAIGEQYVDLIPRTDAGATLLKDGDVIPLDRTSVPPDIATILDDTNRGLSAIPQENLEIVLDEGAAAVGGLGPDLARLVTGSTTLAIDARANLDPLTDLIDQSGPILDSQSKTSDSIASWAANMANLTEQIKQGDADVRGLFADAPAAAAEARQLFDRLQPSLPIMLANLTGVADVALTYHAGIEQVLVLLPQAIAILDSSLVPDLGLKTAYKGPFVTFDLNLNIPPPCMTGYLPPSQQRSPAYEDYPDRPAGDLYCRVPQDSPFNVRGARNLPCATKPGKRAPTAEMCKSDEVYVPLNDGYNWKGDPNATLSGQDVPQVRPGAPPASAAQPAPAQPPSTTVPNAEPAAPPIAFAEYDPATGSYVGPDGQLYTQSNLADDGKDQTWQSMLVPPGVG</sequence>
<reference evidence="4 5" key="1">
    <citation type="submission" date="2019-11" db="EMBL/GenBank/DDBJ databases">
        <authorList>
            <person name="Holert J."/>
        </authorList>
    </citation>
    <scope>NUCLEOTIDE SEQUENCE [LARGE SCALE GENOMIC DNA]</scope>
    <source>
        <strain evidence="4">BC8_1</strain>
    </source>
</reference>
<evidence type="ECO:0000313" key="4">
    <source>
        <dbReference type="EMBL" id="CAA0105442.1"/>
    </source>
</evidence>
<feature type="compositionally biased region" description="Low complexity" evidence="1">
    <location>
        <begin position="439"/>
        <end position="451"/>
    </location>
</feature>
<dbReference type="AlphaFoldDB" id="A0A5S9PMW6"/>
<protein>
    <submittedName>
        <fullName evidence="4">Uncharacterized protein</fullName>
    </submittedName>
</protein>
<dbReference type="InterPro" id="IPR052336">
    <property type="entry name" value="MlaD_Phospholipid_Transporter"/>
</dbReference>
<organism evidence="4 5">
    <name type="scientific">Mycolicibacterium vanbaalenii</name>
    <name type="common">Mycobacterium vanbaalenii</name>
    <dbReference type="NCBI Taxonomy" id="110539"/>
    <lineage>
        <taxon>Bacteria</taxon>
        <taxon>Bacillati</taxon>
        <taxon>Actinomycetota</taxon>
        <taxon>Actinomycetes</taxon>
        <taxon>Mycobacteriales</taxon>
        <taxon>Mycobacteriaceae</taxon>
        <taxon>Mycolicibacterium</taxon>
    </lineage>
</organism>
<dbReference type="InterPro" id="IPR024516">
    <property type="entry name" value="Mce_C"/>
</dbReference>
<keyword evidence="5" id="KW-1185">Reference proteome</keyword>
<evidence type="ECO:0000259" key="3">
    <source>
        <dbReference type="Pfam" id="PF11887"/>
    </source>
</evidence>
<dbReference type="EMBL" id="CACSIP010000010">
    <property type="protein sequence ID" value="CAA0105442.1"/>
    <property type="molecule type" value="Genomic_DNA"/>
</dbReference>
<feature type="domain" description="Mammalian cell entry C-terminal" evidence="3">
    <location>
        <begin position="117"/>
        <end position="284"/>
    </location>
</feature>
<evidence type="ECO:0000259" key="2">
    <source>
        <dbReference type="Pfam" id="PF02470"/>
    </source>
</evidence>
<proteinExistence type="predicted"/>
<dbReference type="Pfam" id="PF02470">
    <property type="entry name" value="MlaD"/>
    <property type="match status" value="1"/>
</dbReference>
<name>A0A5S9PMW6_MYCVN</name>
<feature type="domain" description="Mce/MlaD" evidence="2">
    <location>
        <begin position="35"/>
        <end position="108"/>
    </location>
</feature>
<accession>A0A5S9PMW6</accession>
<feature type="region of interest" description="Disordered" evidence="1">
    <location>
        <begin position="402"/>
        <end position="492"/>
    </location>
</feature>
<dbReference type="Pfam" id="PF11887">
    <property type="entry name" value="Mce4_CUP1"/>
    <property type="match status" value="1"/>
</dbReference>